<gene>
    <name evidence="3" type="ORF">E7Y31_00760</name>
</gene>
<feature type="region of interest" description="Disordered" evidence="1">
    <location>
        <begin position="1"/>
        <end position="22"/>
    </location>
</feature>
<proteinExistence type="predicted"/>
<feature type="transmembrane region" description="Helical" evidence="2">
    <location>
        <begin position="39"/>
        <end position="59"/>
    </location>
</feature>
<feature type="compositionally biased region" description="Polar residues" evidence="1">
    <location>
        <begin position="172"/>
        <end position="183"/>
    </location>
</feature>
<sequence>MPGLPPRSGDGHAPATGGLREDAHQPAAGRHMMLIDRRLLAGGGGLLLVLMIVFGVLAFTGGNGGGDSVTAAVPARPAGAGAASAAPGAGGGAGGNPREVLRALLNPAVMTGCTTPARSDSAYADATLICKTLSGMEVRAFHFPNRSALDRQIGARETFYVDEGNCDDGQQRSEQWSSPAETSGGSRLCYFYANQFYEFWTYDSRLIAFTADDQAAARINDWWHSFDPLRR</sequence>
<organism evidence="3 4">
    <name type="scientific">Candidatus Frankia alpina</name>
    <dbReference type="NCBI Taxonomy" id="2699483"/>
    <lineage>
        <taxon>Bacteria</taxon>
        <taxon>Bacillati</taxon>
        <taxon>Actinomycetota</taxon>
        <taxon>Actinomycetes</taxon>
        <taxon>Frankiales</taxon>
        <taxon>Frankiaceae</taxon>
        <taxon>Frankia</taxon>
    </lineage>
</organism>
<protein>
    <submittedName>
        <fullName evidence="3">Uncharacterized protein</fullName>
    </submittedName>
</protein>
<name>A0A4S5EVW4_9ACTN</name>
<keyword evidence="2" id="KW-1133">Transmembrane helix</keyword>
<evidence type="ECO:0000256" key="1">
    <source>
        <dbReference type="SAM" id="MobiDB-lite"/>
    </source>
</evidence>
<accession>A0A4S5EVW4</accession>
<evidence type="ECO:0000313" key="4">
    <source>
        <dbReference type="Proteomes" id="UP000305282"/>
    </source>
</evidence>
<comment type="caution">
    <text evidence="3">The sequence shown here is derived from an EMBL/GenBank/DDBJ whole genome shotgun (WGS) entry which is preliminary data.</text>
</comment>
<keyword evidence="4" id="KW-1185">Reference proteome</keyword>
<dbReference type="EMBL" id="SSXH01000006">
    <property type="protein sequence ID" value="THJ76270.1"/>
    <property type="molecule type" value="Genomic_DNA"/>
</dbReference>
<evidence type="ECO:0000313" key="3">
    <source>
        <dbReference type="EMBL" id="THJ76270.1"/>
    </source>
</evidence>
<keyword evidence="2" id="KW-0472">Membrane</keyword>
<dbReference type="AlphaFoldDB" id="A0A4S5EVW4"/>
<keyword evidence="2" id="KW-0812">Transmembrane</keyword>
<evidence type="ECO:0000256" key="2">
    <source>
        <dbReference type="SAM" id="Phobius"/>
    </source>
</evidence>
<dbReference type="Proteomes" id="UP000305282">
    <property type="component" value="Unassembled WGS sequence"/>
</dbReference>
<feature type="region of interest" description="Disordered" evidence="1">
    <location>
        <begin position="164"/>
        <end position="183"/>
    </location>
</feature>
<reference evidence="3 4" key="1">
    <citation type="submission" date="2019-04" db="EMBL/GenBank/DDBJ databases">
        <title>Draft genome sequences for three unisolated Alnus-infective Frankia Sp+ strains, AgTrS, AiOr and AvVan, the first sequenced Frankia strains able to sporulate in-planta.</title>
        <authorList>
            <person name="Bethencourt L."/>
            <person name="Vautrin F."/>
            <person name="Taib N."/>
            <person name="Dubost A."/>
            <person name="Castro-Garcia L."/>
            <person name="Imbaud O."/>
            <person name="Abrouk D."/>
            <person name="Fournier P."/>
            <person name="Briolay J."/>
            <person name="Nguyen A."/>
            <person name="Normand P."/>
            <person name="Fernandez M.P."/>
            <person name="Brochier-Armanet C."/>
            <person name="Herrera-Belaroussi A."/>
        </authorList>
    </citation>
    <scope>NUCLEOTIDE SEQUENCE [LARGE SCALE GENOMIC DNA]</scope>
    <source>
        <strain evidence="3 4">AvVan</strain>
    </source>
</reference>